<name>A0ABP2B0Q7_9BACT</name>
<organism evidence="2 3">
    <name type="scientific">Candidatus Kryptonium thompsonii</name>
    <dbReference type="NCBI Taxonomy" id="1633631"/>
    <lineage>
        <taxon>Bacteria</taxon>
        <taxon>Pseudomonadati</taxon>
        <taxon>Candidatus Kryptoniota</taxon>
        <taxon>Candidatus Kryptonium</taxon>
    </lineage>
</organism>
<evidence type="ECO:0000313" key="3">
    <source>
        <dbReference type="Proteomes" id="UP000182200"/>
    </source>
</evidence>
<dbReference type="InterPro" id="IPR026444">
    <property type="entry name" value="Secre_tail"/>
</dbReference>
<dbReference type="PANTHER" id="PTHR41339">
    <property type="entry name" value="LIPL48"/>
    <property type="match status" value="1"/>
</dbReference>
<keyword evidence="3" id="KW-1185">Reference proteome</keyword>
<comment type="caution">
    <text evidence="2">The sequence shown here is derived from an EMBL/GenBank/DDBJ whole genome shotgun (WGS) entry which is preliminary data.</text>
</comment>
<accession>A0ABP2B0Q7</accession>
<dbReference type="Gene3D" id="2.60.40.4070">
    <property type="match status" value="1"/>
</dbReference>
<reference evidence="2 3" key="1">
    <citation type="submission" date="2015-11" db="EMBL/GenBank/DDBJ databases">
        <authorList>
            <person name="Varghese N."/>
        </authorList>
    </citation>
    <scope>NUCLEOTIDE SEQUENCE [LARGE SCALE GENOMIC DNA]</scope>
    <source>
        <strain evidence="2 3">JGI-8</strain>
    </source>
</reference>
<sequence length="558" mass="61049">MRDQLKGSVKTRNSSIKFLIFALIQLILVWAGSFAQPPANVVVLQGRITQDSTLTADKQYLLRGFVTVERGATLTIEPGTIIYGEKETKGSLIIKRGGKIYANGTKDRPIVFTSAQPVGQRAAGDWGGVIILGEAPINVPGGTAVIEGGLGDDGIYGGNNPDDSSGVFRYVRIEFPGIPYQPDNEINGLTLGGVGRKTLIEYVQVSYSGDDSFEWFGGNVNARYLVAYKGLDDDFDTDFGWSGKVQFALAVRDPNIADISGSNGFESDNDGTGSTNQPRTSGIFCNLTSIGPMPDTTFTGYNPNYRRAAHLRRSTRLSTYNSVFLGWPTGIYLDGSNVANDAQNDTLQIRNVVLAGIKSANQVQTNVSGFDAKGWFLRSQYGNKIYATVSELKLADPFNSNPKPIPLSGSPLIGMADFTNPRLQDLTPVNWVGAFGPDSTQRWDLGWTNYDPQNTDYSKFVKVYDRISETPAKFELRQNYPNPFNPETVIEFDLPKSSNVKLIVYNSLGQVVEKLVDEYLSSGSYRVKFNGGHLPSGVYFYKLTAGGYSSVKKMLLIK</sequence>
<dbReference type="EMBL" id="CZVI01000011">
    <property type="protein sequence ID" value="CUS86521.1"/>
    <property type="molecule type" value="Genomic_DNA"/>
</dbReference>
<evidence type="ECO:0000313" key="2">
    <source>
        <dbReference type="EMBL" id="CUS86521.1"/>
    </source>
</evidence>
<dbReference type="Proteomes" id="UP000182200">
    <property type="component" value="Unassembled WGS sequence"/>
</dbReference>
<dbReference type="RefSeq" id="WP_082357574.1">
    <property type="nucleotide sequence ID" value="NZ_CZVI01000011.1"/>
</dbReference>
<gene>
    <name evidence="2" type="ORF">JGI8_01003</name>
</gene>
<evidence type="ECO:0000259" key="1">
    <source>
        <dbReference type="Pfam" id="PF18962"/>
    </source>
</evidence>
<dbReference type="PANTHER" id="PTHR41339:SF1">
    <property type="entry name" value="SECRETED PROTEIN"/>
    <property type="match status" value="1"/>
</dbReference>
<dbReference type="Pfam" id="PF18962">
    <property type="entry name" value="Por_Secre_tail"/>
    <property type="match status" value="1"/>
</dbReference>
<dbReference type="NCBIfam" id="TIGR04183">
    <property type="entry name" value="Por_Secre_tail"/>
    <property type="match status" value="1"/>
</dbReference>
<feature type="domain" description="Secretion system C-terminal sorting" evidence="1">
    <location>
        <begin position="480"/>
        <end position="555"/>
    </location>
</feature>
<protein>
    <submittedName>
        <fullName evidence="2">Por secretion system C-terminal sorting domain-containing protein</fullName>
    </submittedName>
</protein>
<proteinExistence type="predicted"/>